<dbReference type="InterPro" id="IPR001387">
    <property type="entry name" value="Cro/C1-type_HTH"/>
</dbReference>
<dbReference type="Pfam" id="PF13560">
    <property type="entry name" value="HTH_31"/>
    <property type="match status" value="1"/>
</dbReference>
<name>A0A7Y9JXQ1_9CELL</name>
<gene>
    <name evidence="2" type="ORF">BKA21_002537</name>
</gene>
<dbReference type="CDD" id="cd00093">
    <property type="entry name" value="HTH_XRE"/>
    <property type="match status" value="1"/>
</dbReference>
<sequence length="102" mass="11031">MTTGTPRAVARAAVEMGESLGRWRRLRELTLAETADRAGVGVTTLRRIEQGRGGTIESLLRVARALGVLDQLTASVDPLTTDVGRLRAAEALPARVRRRQPS</sequence>
<proteinExistence type="predicted"/>
<protein>
    <submittedName>
        <fullName evidence="2">Transcriptional regulator with XRE-family HTH domain</fullName>
    </submittedName>
</protein>
<dbReference type="SUPFAM" id="SSF47413">
    <property type="entry name" value="lambda repressor-like DNA-binding domains"/>
    <property type="match status" value="1"/>
</dbReference>
<evidence type="ECO:0000313" key="2">
    <source>
        <dbReference type="EMBL" id="NYD86988.1"/>
    </source>
</evidence>
<dbReference type="Proteomes" id="UP000577956">
    <property type="component" value="Unassembled WGS sequence"/>
</dbReference>
<dbReference type="RefSeq" id="WP_140459466.1">
    <property type="nucleotide sequence ID" value="NZ_BAABFI010000008.1"/>
</dbReference>
<dbReference type="AlphaFoldDB" id="A0A7Y9JXQ1"/>
<dbReference type="GO" id="GO:0003677">
    <property type="term" value="F:DNA binding"/>
    <property type="evidence" value="ECO:0007669"/>
    <property type="project" value="InterPro"/>
</dbReference>
<accession>A0A7Y9JXQ1</accession>
<feature type="domain" description="HTH cro/C1-type" evidence="1">
    <location>
        <begin position="22"/>
        <end position="72"/>
    </location>
</feature>
<reference evidence="2 3" key="1">
    <citation type="submission" date="2020-07" db="EMBL/GenBank/DDBJ databases">
        <title>Sequencing the genomes of 1000 actinobacteria strains.</title>
        <authorList>
            <person name="Klenk H.-P."/>
        </authorList>
    </citation>
    <scope>NUCLEOTIDE SEQUENCE [LARGE SCALE GENOMIC DNA]</scope>
    <source>
        <strain evidence="2 3">DSM 24482</strain>
    </source>
</reference>
<evidence type="ECO:0000259" key="1">
    <source>
        <dbReference type="PROSITE" id="PS50943"/>
    </source>
</evidence>
<dbReference type="SMART" id="SM00530">
    <property type="entry name" value="HTH_XRE"/>
    <property type="match status" value="1"/>
</dbReference>
<organism evidence="2 3">
    <name type="scientific">Cellulomonas oligotrophica</name>
    <dbReference type="NCBI Taxonomy" id="931536"/>
    <lineage>
        <taxon>Bacteria</taxon>
        <taxon>Bacillati</taxon>
        <taxon>Actinomycetota</taxon>
        <taxon>Actinomycetes</taxon>
        <taxon>Micrococcales</taxon>
        <taxon>Cellulomonadaceae</taxon>
        <taxon>Cellulomonas</taxon>
    </lineage>
</organism>
<comment type="caution">
    <text evidence="2">The sequence shown here is derived from an EMBL/GenBank/DDBJ whole genome shotgun (WGS) entry which is preliminary data.</text>
</comment>
<dbReference type="EMBL" id="JACCBK010000001">
    <property type="protein sequence ID" value="NYD86988.1"/>
    <property type="molecule type" value="Genomic_DNA"/>
</dbReference>
<dbReference type="Gene3D" id="1.10.260.40">
    <property type="entry name" value="lambda repressor-like DNA-binding domains"/>
    <property type="match status" value="1"/>
</dbReference>
<dbReference type="InterPro" id="IPR010982">
    <property type="entry name" value="Lambda_DNA-bd_dom_sf"/>
</dbReference>
<dbReference type="PROSITE" id="PS50943">
    <property type="entry name" value="HTH_CROC1"/>
    <property type="match status" value="1"/>
</dbReference>
<evidence type="ECO:0000313" key="3">
    <source>
        <dbReference type="Proteomes" id="UP000577956"/>
    </source>
</evidence>